<accession>A0ABN7JZZ9</accession>
<sequence>MESQELMVRAAWLYHVEGLTQAQIGERMNLTRRRVNELLGEAMEKGVVRISFNSSLAENIELEARLCRRFHLEHAVVAPTPLDPDHMHAVIGRAAGGYLDRLIQSRRPSSIGVGWGATLRETVHHMTATSEPEMRIRSLMGGLTRGSEINTFEIVHSFAKVLSAKCHYFAAPIYAGSEKAHTQIMAQPVFQEFLREATAVDVSFLSVGDVTGRSLQVRYGLPAQTDIRELVAAGAVGDLLGRYLDAQGCPVDHPLNRQVISPNLESYRAIPFRIIASGGPHKHAILLAVLNARLATAVVTDADSARFLLRA</sequence>
<comment type="caution">
    <text evidence="7">The sequence shown here is derived from an EMBL/GenBank/DDBJ whole genome shotgun (WGS) entry which is preliminary data.</text>
</comment>
<evidence type="ECO:0000256" key="1">
    <source>
        <dbReference type="ARBA" id="ARBA00010466"/>
    </source>
</evidence>
<dbReference type="Pfam" id="PF04198">
    <property type="entry name" value="Sugar-bind"/>
    <property type="match status" value="1"/>
</dbReference>
<organism evidence="7 8">
    <name type="scientific">Pseudorhizobium halotolerans</name>
    <dbReference type="NCBI Taxonomy" id="1233081"/>
    <lineage>
        <taxon>Bacteria</taxon>
        <taxon>Pseudomonadati</taxon>
        <taxon>Pseudomonadota</taxon>
        <taxon>Alphaproteobacteria</taxon>
        <taxon>Hyphomicrobiales</taxon>
        <taxon>Rhizobiaceae</taxon>
        <taxon>Rhizobium/Agrobacterium group</taxon>
        <taxon>Pseudorhizobium</taxon>
    </lineage>
</organism>
<dbReference type="InterPro" id="IPR007630">
    <property type="entry name" value="RNA_pol_sigma70_r4"/>
</dbReference>
<dbReference type="InterPro" id="IPR051054">
    <property type="entry name" value="SorC_transcr_regulators"/>
</dbReference>
<evidence type="ECO:0000256" key="3">
    <source>
        <dbReference type="ARBA" id="ARBA00023125"/>
    </source>
</evidence>
<dbReference type="Gene3D" id="1.10.10.10">
    <property type="entry name" value="Winged helix-like DNA-binding domain superfamily/Winged helix DNA-binding domain"/>
    <property type="match status" value="1"/>
</dbReference>
<protein>
    <submittedName>
        <fullName evidence="7">RNA polymerase subunit sigma-70</fullName>
    </submittedName>
</protein>
<keyword evidence="3" id="KW-0238">DNA-binding</keyword>
<dbReference type="Proteomes" id="UP000601041">
    <property type="component" value="Unassembled WGS sequence"/>
</dbReference>
<proteinExistence type="inferred from homology"/>
<feature type="domain" description="Sugar-binding" evidence="5">
    <location>
        <begin position="57"/>
        <end position="310"/>
    </location>
</feature>
<reference evidence="7 8" key="1">
    <citation type="submission" date="2020-11" db="EMBL/GenBank/DDBJ databases">
        <authorList>
            <person name="Lassalle F."/>
        </authorList>
    </citation>
    <scope>NUCLEOTIDE SEQUENCE [LARGE SCALE GENOMIC DNA]</scope>
    <source>
        <strain evidence="7 8">AB21</strain>
    </source>
</reference>
<dbReference type="PANTHER" id="PTHR34294:SF1">
    <property type="entry name" value="TRANSCRIPTIONAL REGULATOR LSRR"/>
    <property type="match status" value="1"/>
</dbReference>
<dbReference type="EMBL" id="CABFWE030000011">
    <property type="protein sequence ID" value="CAD7051900.1"/>
    <property type="molecule type" value="Genomic_DNA"/>
</dbReference>
<feature type="domain" description="RNA polymerase sigma-70 region 4" evidence="6">
    <location>
        <begin position="13"/>
        <end position="45"/>
    </location>
</feature>
<evidence type="ECO:0000256" key="4">
    <source>
        <dbReference type="ARBA" id="ARBA00023163"/>
    </source>
</evidence>
<keyword evidence="8" id="KW-1185">Reference proteome</keyword>
<evidence type="ECO:0000313" key="8">
    <source>
        <dbReference type="Proteomes" id="UP000601041"/>
    </source>
</evidence>
<evidence type="ECO:0000259" key="5">
    <source>
        <dbReference type="Pfam" id="PF04198"/>
    </source>
</evidence>
<name>A0ABN7JZZ9_9HYPH</name>
<dbReference type="Gene3D" id="3.40.50.1360">
    <property type="match status" value="1"/>
</dbReference>
<dbReference type="RefSeq" id="WP_142589430.1">
    <property type="nucleotide sequence ID" value="NZ_CABFWE030000011.1"/>
</dbReference>
<evidence type="ECO:0000259" key="6">
    <source>
        <dbReference type="Pfam" id="PF04545"/>
    </source>
</evidence>
<keyword evidence="2" id="KW-0805">Transcription regulation</keyword>
<dbReference type="InterPro" id="IPR036388">
    <property type="entry name" value="WH-like_DNA-bd_sf"/>
</dbReference>
<dbReference type="InterPro" id="IPR007324">
    <property type="entry name" value="Sugar-bd_dom_put"/>
</dbReference>
<dbReference type="Pfam" id="PF04545">
    <property type="entry name" value="Sigma70_r4"/>
    <property type="match status" value="1"/>
</dbReference>
<dbReference type="SUPFAM" id="SSF100950">
    <property type="entry name" value="NagB/RpiA/CoA transferase-like"/>
    <property type="match status" value="1"/>
</dbReference>
<dbReference type="PANTHER" id="PTHR34294">
    <property type="entry name" value="TRANSCRIPTIONAL REGULATOR-RELATED"/>
    <property type="match status" value="1"/>
</dbReference>
<gene>
    <name evidence="7" type="ORF">RHAB21_04369</name>
</gene>
<evidence type="ECO:0000313" key="7">
    <source>
        <dbReference type="EMBL" id="CAD7051900.1"/>
    </source>
</evidence>
<evidence type="ECO:0000256" key="2">
    <source>
        <dbReference type="ARBA" id="ARBA00023015"/>
    </source>
</evidence>
<dbReference type="InterPro" id="IPR037171">
    <property type="entry name" value="NagB/RpiA_transferase-like"/>
</dbReference>
<keyword evidence="4" id="KW-0804">Transcription</keyword>
<comment type="similarity">
    <text evidence="1">Belongs to the SorC transcriptional regulatory family.</text>
</comment>